<sequence length="340" mass="38390">MQFMHSVRAREVDHLINFPPRPLLPSIFLYSDRFQHAESLTDNQLSINISDRFPDIQSPSSATSTRHFSNSTIQPYIYIVRLASLVWSTFDSYIYRPSSSRLLVENWPLLIPGCGICFLKLPFVLAIELLELLALRSCCHTRSNSLLLHDTPEPERNLSEPAWRVELTETFFNVLLLADWANGGYLAPSLSLFIIWESTCTTWTSVASFVDFITQVRGAGEFHGRQVMAKDAVLSRIAKGLGAYMEGFDGSTSSETIVLTIRLKYEWQAAESLDKVDNRLIPQSTVMCSRIYGHSKPQPIAVLVAPGQPSAINRALEHDWRSINRCRTYRGSNIMILASC</sequence>
<gene>
    <name evidence="1" type="ORF">An08g06880</name>
</gene>
<dbReference type="RefSeq" id="XP_059604127.1">
    <property type="nucleotide sequence ID" value="XM_059749157.1"/>
</dbReference>
<dbReference type="AlphaFoldDB" id="A0AAJ8BVG5"/>
<accession>A0AAJ8BVG5</accession>
<evidence type="ECO:0000313" key="1">
    <source>
        <dbReference type="RefSeq" id="XP_059604127.1"/>
    </source>
</evidence>
<protein>
    <submittedName>
        <fullName evidence="1">Uncharacterized protein</fullName>
    </submittedName>
</protein>
<dbReference type="KEGG" id="ang:An08g06880"/>
<reference evidence="1" key="2">
    <citation type="submission" date="2025-08" db="UniProtKB">
        <authorList>
            <consortium name="RefSeq"/>
        </authorList>
    </citation>
    <scope>IDENTIFICATION</scope>
</reference>
<dbReference type="VEuPathDB" id="FungiDB:An08g06880"/>
<dbReference type="GeneID" id="84591723"/>
<proteinExistence type="predicted"/>
<reference evidence="1" key="1">
    <citation type="submission" date="2025-02" db="EMBL/GenBank/DDBJ databases">
        <authorList>
            <consortium name="NCBI Genome Project"/>
        </authorList>
    </citation>
    <scope>NUCLEOTIDE SEQUENCE</scope>
</reference>
<name>A0AAJ8BVG5_ASPNG</name>
<organism evidence="1">
    <name type="scientific">Aspergillus niger</name>
    <dbReference type="NCBI Taxonomy" id="5061"/>
    <lineage>
        <taxon>Eukaryota</taxon>
        <taxon>Fungi</taxon>
        <taxon>Dikarya</taxon>
        <taxon>Ascomycota</taxon>
        <taxon>Pezizomycotina</taxon>
        <taxon>Eurotiomycetes</taxon>
        <taxon>Eurotiomycetidae</taxon>
        <taxon>Eurotiales</taxon>
        <taxon>Aspergillaceae</taxon>
        <taxon>Aspergillus</taxon>
        <taxon>Aspergillus subgen. Circumdati</taxon>
    </lineage>
</organism>